<dbReference type="GeneID" id="94172681"/>
<dbReference type="InterPro" id="IPR036291">
    <property type="entry name" value="NAD(P)-bd_dom_sf"/>
</dbReference>
<sequence length="109" mass="11601">MALLSGGGYADCAVAHMGCAMPISQGYYFVEATSIPKTFITAWQVLHRHGKVKPGQRVLIHAGSTGMGSVSAQITEKYFKAAAITTSSEETLDVCRAYAMSSVGLLRRS</sequence>
<dbReference type="PANTHER" id="PTHR48106">
    <property type="entry name" value="QUINONE OXIDOREDUCTASE PIG3-RELATED"/>
    <property type="match status" value="1"/>
</dbReference>
<evidence type="ECO:0000256" key="1">
    <source>
        <dbReference type="ARBA" id="ARBA00022857"/>
    </source>
</evidence>
<dbReference type="KEGG" id="lenr:94172681"/>
<dbReference type="Gene3D" id="3.90.180.10">
    <property type="entry name" value="Medium-chain alcohol dehydrogenases, catalytic domain"/>
    <property type="match status" value="1"/>
</dbReference>
<dbReference type="GO" id="GO:0070402">
    <property type="term" value="F:NADPH binding"/>
    <property type="evidence" value="ECO:0007669"/>
    <property type="project" value="TreeGrafter"/>
</dbReference>
<proteinExistence type="predicted"/>
<evidence type="ECO:0000313" key="4">
    <source>
        <dbReference type="Proteomes" id="UP000674179"/>
    </source>
</evidence>
<organism evidence="3 4">
    <name type="scientific">Leishmania enriettii</name>
    <dbReference type="NCBI Taxonomy" id="5663"/>
    <lineage>
        <taxon>Eukaryota</taxon>
        <taxon>Discoba</taxon>
        <taxon>Euglenozoa</taxon>
        <taxon>Kinetoplastea</taxon>
        <taxon>Metakinetoplastina</taxon>
        <taxon>Trypanosomatida</taxon>
        <taxon>Trypanosomatidae</taxon>
        <taxon>Leishmaniinae</taxon>
        <taxon>Leishmania</taxon>
    </lineage>
</organism>
<keyword evidence="2" id="KW-0560">Oxidoreductase</keyword>
<protein>
    <submittedName>
        <fullName evidence="3">Uncharacterized protein</fullName>
    </submittedName>
</protein>
<gene>
    <name evidence="3" type="ORF">CUR178_05482</name>
</gene>
<keyword evidence="4" id="KW-1185">Reference proteome</keyword>
<dbReference type="RefSeq" id="XP_067692959.1">
    <property type="nucleotide sequence ID" value="XM_067837171.1"/>
</dbReference>
<dbReference type="Proteomes" id="UP000674179">
    <property type="component" value="Chromosome 23"/>
</dbReference>
<comment type="caution">
    <text evidence="3">The sequence shown here is derived from an EMBL/GenBank/DDBJ whole genome shotgun (WGS) entry which is preliminary data.</text>
</comment>
<evidence type="ECO:0000256" key="2">
    <source>
        <dbReference type="ARBA" id="ARBA00023002"/>
    </source>
</evidence>
<name>A0A836HJ58_LEIEN</name>
<keyword evidence="1" id="KW-0521">NADP</keyword>
<dbReference type="OrthoDB" id="48317at2759"/>
<dbReference type="Gene3D" id="3.40.50.720">
    <property type="entry name" value="NAD(P)-binding Rossmann-like Domain"/>
    <property type="match status" value="1"/>
</dbReference>
<dbReference type="SUPFAM" id="SSF51735">
    <property type="entry name" value="NAD(P)-binding Rossmann-fold domains"/>
    <property type="match status" value="1"/>
</dbReference>
<accession>A0A836HJ58</accession>
<dbReference type="AlphaFoldDB" id="A0A836HJ58"/>
<dbReference type="PANTHER" id="PTHR48106:SF18">
    <property type="entry name" value="QUINONE OXIDOREDUCTASE PIG3"/>
    <property type="match status" value="1"/>
</dbReference>
<reference evidence="3 4" key="1">
    <citation type="submission" date="2021-02" db="EMBL/GenBank/DDBJ databases">
        <title>Leishmania (Mundinia) enrietti genome sequencing and assembly.</title>
        <authorList>
            <person name="Almutairi H."/>
            <person name="Gatherer D."/>
        </authorList>
    </citation>
    <scope>NUCLEOTIDE SEQUENCE [LARGE SCALE GENOMIC DNA]</scope>
    <source>
        <strain evidence="3">CUR178</strain>
    </source>
</reference>
<dbReference type="EMBL" id="JAFHKP010000023">
    <property type="protein sequence ID" value="KAG5478901.1"/>
    <property type="molecule type" value="Genomic_DNA"/>
</dbReference>
<dbReference type="GO" id="GO:0016651">
    <property type="term" value="F:oxidoreductase activity, acting on NAD(P)H"/>
    <property type="evidence" value="ECO:0007669"/>
    <property type="project" value="TreeGrafter"/>
</dbReference>
<evidence type="ECO:0000313" key="3">
    <source>
        <dbReference type="EMBL" id="KAG5478901.1"/>
    </source>
</evidence>